<dbReference type="Gene3D" id="1.10.510.10">
    <property type="entry name" value="Transferase(Phosphotransferase) domain 1"/>
    <property type="match status" value="1"/>
</dbReference>
<keyword evidence="1" id="KW-0808">Transferase</keyword>
<reference evidence="1" key="2">
    <citation type="submission" date="2021-04" db="EMBL/GenBank/DDBJ databases">
        <authorList>
            <person name="Gilroy R."/>
        </authorList>
    </citation>
    <scope>NUCLEOTIDE SEQUENCE</scope>
    <source>
        <strain evidence="1">5134</strain>
    </source>
</reference>
<accession>A0A9D1Z050</accession>
<organism evidence="1 2">
    <name type="scientific">Candidatus Alistipes intestinigallinarum</name>
    <dbReference type="NCBI Taxonomy" id="2838440"/>
    <lineage>
        <taxon>Bacteria</taxon>
        <taxon>Pseudomonadati</taxon>
        <taxon>Bacteroidota</taxon>
        <taxon>Bacteroidia</taxon>
        <taxon>Bacteroidales</taxon>
        <taxon>Rikenellaceae</taxon>
        <taxon>Alistipes</taxon>
    </lineage>
</organism>
<gene>
    <name evidence="1" type="ORF">H9828_03225</name>
</gene>
<evidence type="ECO:0000313" key="1">
    <source>
        <dbReference type="EMBL" id="HIY68412.1"/>
    </source>
</evidence>
<dbReference type="InterPro" id="IPR011009">
    <property type="entry name" value="Kinase-like_dom_sf"/>
</dbReference>
<dbReference type="AlphaFoldDB" id="A0A9D1Z050"/>
<dbReference type="Pfam" id="PF06293">
    <property type="entry name" value="Kdo"/>
    <property type="match status" value="1"/>
</dbReference>
<dbReference type="SUPFAM" id="SSF56112">
    <property type="entry name" value="Protein kinase-like (PK-like)"/>
    <property type="match status" value="1"/>
</dbReference>
<name>A0A9D1Z050_9BACT</name>
<protein>
    <submittedName>
        <fullName evidence="1">LPS kinase Kdo/WaaP</fullName>
    </submittedName>
</protein>
<reference evidence="1" key="1">
    <citation type="journal article" date="2021" name="PeerJ">
        <title>Extensive microbial diversity within the chicken gut microbiome revealed by metagenomics and culture.</title>
        <authorList>
            <person name="Gilroy R."/>
            <person name="Ravi A."/>
            <person name="Getino M."/>
            <person name="Pursley I."/>
            <person name="Horton D.L."/>
            <person name="Alikhan N.F."/>
            <person name="Baker D."/>
            <person name="Gharbi K."/>
            <person name="Hall N."/>
            <person name="Watson M."/>
            <person name="Adriaenssens E.M."/>
            <person name="Foster-Nyarko E."/>
            <person name="Jarju S."/>
            <person name="Secka A."/>
            <person name="Antonio M."/>
            <person name="Oren A."/>
            <person name="Chaudhuri R.R."/>
            <person name="La Ragione R."/>
            <person name="Hildebrand F."/>
            <person name="Pallen M.J."/>
        </authorList>
    </citation>
    <scope>NUCLEOTIDE SEQUENCE</scope>
    <source>
        <strain evidence="1">5134</strain>
    </source>
</reference>
<keyword evidence="1" id="KW-0418">Kinase</keyword>
<dbReference type="EMBL" id="DXDA01000026">
    <property type="protein sequence ID" value="HIY68412.1"/>
    <property type="molecule type" value="Genomic_DNA"/>
</dbReference>
<proteinExistence type="predicted"/>
<dbReference type="Proteomes" id="UP000886844">
    <property type="component" value="Unassembled WGS sequence"/>
</dbReference>
<evidence type="ECO:0000313" key="2">
    <source>
        <dbReference type="Proteomes" id="UP000886844"/>
    </source>
</evidence>
<comment type="caution">
    <text evidence="1">The sequence shown here is derived from an EMBL/GenBank/DDBJ whole genome shotgun (WGS) entry which is preliminary data.</text>
</comment>
<sequence length="255" mass="30365">MKIRINLKYAELEPWLQQLADPAWFDRNGTTLHNGRNTIKYFETANGTKFVIKRYGKPSLINRLVYGTLRRSKAMRAYLHAGRLLKLGVETPEMVAAIDIRRRGLLHDSYFVSKWSEGKSMRSVTEHYAEDPEEARILDAFAAFLLRVHNAGIYHEDLNIDNILYCFDGKNCRFELIDTNRMTFHRKLSKRRRLDNLRRLSCPAPAYLRILDRYAELLHSDPTTLQFWGVLKRLRFEFRQRCKRNFKQKIREKRR</sequence>
<dbReference type="GO" id="GO:0016301">
    <property type="term" value="F:kinase activity"/>
    <property type="evidence" value="ECO:0007669"/>
    <property type="project" value="UniProtKB-KW"/>
</dbReference>